<dbReference type="AlphaFoldDB" id="A0A1H6LGF4"/>
<dbReference type="OrthoDB" id="5767539at2"/>
<dbReference type="EMBL" id="FNXF01000006">
    <property type="protein sequence ID" value="SEH87653.1"/>
    <property type="molecule type" value="Genomic_DNA"/>
</dbReference>
<gene>
    <name evidence="2" type="ORF">SAMN05660691_01884</name>
</gene>
<dbReference type="STRING" id="173990.SAMN05660691_01884"/>
<evidence type="ECO:0000256" key="1">
    <source>
        <dbReference type="SAM" id="SignalP"/>
    </source>
</evidence>
<proteinExistence type="predicted"/>
<protein>
    <submittedName>
        <fullName evidence="2">Uncharacterized protein</fullName>
    </submittedName>
</protein>
<accession>A0A1H6LGF4</accession>
<keyword evidence="3" id="KW-1185">Reference proteome</keyword>
<organism evidence="2 3">
    <name type="scientific">Rheinheimera pacifica</name>
    <dbReference type="NCBI Taxonomy" id="173990"/>
    <lineage>
        <taxon>Bacteria</taxon>
        <taxon>Pseudomonadati</taxon>
        <taxon>Pseudomonadota</taxon>
        <taxon>Gammaproteobacteria</taxon>
        <taxon>Chromatiales</taxon>
        <taxon>Chromatiaceae</taxon>
        <taxon>Rheinheimera</taxon>
    </lineage>
</organism>
<dbReference type="Proteomes" id="UP000199371">
    <property type="component" value="Unassembled WGS sequence"/>
</dbReference>
<sequence>MKKWVSAAIVAVAMSTTAAANAQDYKLITVAGYLNFYLLNLNACQDFHPPVRQSAYDAEKTLYPHLDKLYGKMGGAEGANQKMIADIVMKRRAMLNGQIADGDFTVEHCQAIVKILTEDGLDKTLLSALE</sequence>
<evidence type="ECO:0000313" key="3">
    <source>
        <dbReference type="Proteomes" id="UP000199371"/>
    </source>
</evidence>
<dbReference type="RefSeq" id="WP_092792662.1">
    <property type="nucleotide sequence ID" value="NZ_DASWWU010000005.1"/>
</dbReference>
<feature type="chain" id="PRO_5011559189" evidence="1">
    <location>
        <begin position="23"/>
        <end position="130"/>
    </location>
</feature>
<feature type="signal peptide" evidence="1">
    <location>
        <begin position="1"/>
        <end position="22"/>
    </location>
</feature>
<keyword evidence="1" id="KW-0732">Signal</keyword>
<evidence type="ECO:0000313" key="2">
    <source>
        <dbReference type="EMBL" id="SEH87653.1"/>
    </source>
</evidence>
<name>A0A1H6LGF4_9GAMM</name>
<reference evidence="3" key="1">
    <citation type="submission" date="2016-10" db="EMBL/GenBank/DDBJ databases">
        <authorList>
            <person name="Varghese N."/>
            <person name="Submissions S."/>
        </authorList>
    </citation>
    <scope>NUCLEOTIDE SEQUENCE [LARGE SCALE GENOMIC DNA]</scope>
    <source>
        <strain evidence="3">DSM 17616</strain>
    </source>
</reference>